<comment type="similarity">
    <text evidence="2">Belongs to the metallo-beta-lactamase superfamily.</text>
</comment>
<evidence type="ECO:0000256" key="2">
    <source>
        <dbReference type="ARBA" id="ARBA00007749"/>
    </source>
</evidence>
<dbReference type="RefSeq" id="WP_158637751.1">
    <property type="nucleotide sequence ID" value="NZ_JACHOA010000003.1"/>
</dbReference>
<dbReference type="SUPFAM" id="SSF56281">
    <property type="entry name" value="Metallo-hydrolase/oxidoreductase"/>
    <property type="match status" value="1"/>
</dbReference>
<dbReference type="InterPro" id="IPR051013">
    <property type="entry name" value="MBL_superfamily_lactonases"/>
</dbReference>
<evidence type="ECO:0000256" key="3">
    <source>
        <dbReference type="ARBA" id="ARBA00022723"/>
    </source>
</evidence>
<gene>
    <name evidence="7" type="ORF">GGR37_001958</name>
</gene>
<sequence>MSRFSKGLIAVLLVLALAYYWLLVNAGPANVPARKFDLAELRKAADAIPGQKPTAITFAAIATRYVPGAALAAGTGLRQVTSGVFAWRLTTPGGGIVIDPGLSRADALTMGFKHYDDNARRLVERWMDESEMILFTHAHIDHVGAFLDHQRFEDIVDKAVITPGMLGNINSLWRENARLISETRELKPVEAIAPGVVAIQTPGHTPASEMFYVRLASGREYIFGGDTVSLSVNAEVPTPRSRLLADWMVPEDRPAVIGWLKGLKALKERDKDLVILPSHDADWTIVNAQLNGIAPARELIPARKAD</sequence>
<keyword evidence="8" id="KW-1185">Reference proteome</keyword>
<dbReference type="InterPro" id="IPR036866">
    <property type="entry name" value="RibonucZ/Hydroxyglut_hydro"/>
</dbReference>
<dbReference type="GO" id="GO:0016787">
    <property type="term" value="F:hydrolase activity"/>
    <property type="evidence" value="ECO:0007669"/>
    <property type="project" value="UniProtKB-KW"/>
</dbReference>
<proteinExistence type="inferred from homology"/>
<protein>
    <submittedName>
        <fullName evidence="7">Glyoxylase-like metal-dependent hydrolase (Beta-lactamase superfamily II)</fullName>
    </submittedName>
</protein>
<keyword evidence="4 7" id="KW-0378">Hydrolase</keyword>
<dbReference type="OrthoDB" id="9803916at2"/>
<evidence type="ECO:0000256" key="5">
    <source>
        <dbReference type="ARBA" id="ARBA00022833"/>
    </source>
</evidence>
<dbReference type="Proteomes" id="UP000538566">
    <property type="component" value="Unassembled WGS sequence"/>
</dbReference>
<evidence type="ECO:0000313" key="8">
    <source>
        <dbReference type="Proteomes" id="UP000538566"/>
    </source>
</evidence>
<name>A0A7W7ETS8_9SPHN</name>
<evidence type="ECO:0000259" key="6">
    <source>
        <dbReference type="SMART" id="SM00849"/>
    </source>
</evidence>
<comment type="cofactor">
    <cofactor evidence="1">
        <name>Zn(2+)</name>
        <dbReference type="ChEBI" id="CHEBI:29105"/>
    </cofactor>
</comment>
<dbReference type="InterPro" id="IPR001279">
    <property type="entry name" value="Metallo-B-lactamas"/>
</dbReference>
<feature type="domain" description="Metallo-beta-lactamase" evidence="6">
    <location>
        <begin position="83"/>
        <end position="279"/>
    </location>
</feature>
<organism evidence="7 8">
    <name type="scientific">Novosphingobium taihuense</name>
    <dbReference type="NCBI Taxonomy" id="260085"/>
    <lineage>
        <taxon>Bacteria</taxon>
        <taxon>Pseudomonadati</taxon>
        <taxon>Pseudomonadota</taxon>
        <taxon>Alphaproteobacteria</taxon>
        <taxon>Sphingomonadales</taxon>
        <taxon>Sphingomonadaceae</taxon>
        <taxon>Novosphingobium</taxon>
    </lineage>
</organism>
<dbReference type="Gene3D" id="3.60.15.10">
    <property type="entry name" value="Ribonuclease Z/Hydroxyacylglutathione hydrolase-like"/>
    <property type="match status" value="1"/>
</dbReference>
<dbReference type="PANTHER" id="PTHR42978:SF2">
    <property type="entry name" value="102 KBASES UNSTABLE REGION: FROM 1 TO 119443"/>
    <property type="match status" value="1"/>
</dbReference>
<comment type="caution">
    <text evidence="7">The sequence shown here is derived from an EMBL/GenBank/DDBJ whole genome shotgun (WGS) entry which is preliminary data.</text>
</comment>
<evidence type="ECO:0000256" key="1">
    <source>
        <dbReference type="ARBA" id="ARBA00001947"/>
    </source>
</evidence>
<dbReference type="Pfam" id="PF00753">
    <property type="entry name" value="Lactamase_B"/>
    <property type="match status" value="1"/>
</dbReference>
<dbReference type="GO" id="GO:0046872">
    <property type="term" value="F:metal ion binding"/>
    <property type="evidence" value="ECO:0007669"/>
    <property type="project" value="UniProtKB-KW"/>
</dbReference>
<keyword evidence="3" id="KW-0479">Metal-binding</keyword>
<keyword evidence="5" id="KW-0862">Zinc</keyword>
<dbReference type="EMBL" id="JACHOA010000003">
    <property type="protein sequence ID" value="MBB4613683.1"/>
    <property type="molecule type" value="Genomic_DNA"/>
</dbReference>
<evidence type="ECO:0000256" key="4">
    <source>
        <dbReference type="ARBA" id="ARBA00022801"/>
    </source>
</evidence>
<evidence type="ECO:0000313" key="7">
    <source>
        <dbReference type="EMBL" id="MBB4613683.1"/>
    </source>
</evidence>
<dbReference type="SMART" id="SM00849">
    <property type="entry name" value="Lactamase_B"/>
    <property type="match status" value="1"/>
</dbReference>
<dbReference type="AlphaFoldDB" id="A0A7W7ETS8"/>
<reference evidence="7 8" key="1">
    <citation type="submission" date="2020-08" db="EMBL/GenBank/DDBJ databases">
        <title>Genomic Encyclopedia of Type Strains, Phase IV (KMG-IV): sequencing the most valuable type-strain genomes for metagenomic binning, comparative biology and taxonomic classification.</title>
        <authorList>
            <person name="Goeker M."/>
        </authorList>
    </citation>
    <scope>NUCLEOTIDE SEQUENCE [LARGE SCALE GENOMIC DNA]</scope>
    <source>
        <strain evidence="7 8">DSM 17507</strain>
    </source>
</reference>
<accession>A0A7W7ETS8</accession>
<dbReference type="PANTHER" id="PTHR42978">
    <property type="entry name" value="QUORUM-QUENCHING LACTONASE YTNP-RELATED-RELATED"/>
    <property type="match status" value="1"/>
</dbReference>